<dbReference type="Pfam" id="PF00440">
    <property type="entry name" value="TetR_N"/>
    <property type="match status" value="1"/>
</dbReference>
<dbReference type="PRINTS" id="PR00455">
    <property type="entry name" value="HTHTETR"/>
</dbReference>
<organism evidence="6 7">
    <name type="scientific">Spiribacter salinus</name>
    <dbReference type="NCBI Taxonomy" id="1335746"/>
    <lineage>
        <taxon>Bacteria</taxon>
        <taxon>Pseudomonadati</taxon>
        <taxon>Pseudomonadota</taxon>
        <taxon>Gammaproteobacteria</taxon>
        <taxon>Chromatiales</taxon>
        <taxon>Ectothiorhodospiraceae</taxon>
        <taxon>Spiribacter</taxon>
    </lineage>
</organism>
<comment type="caution">
    <text evidence="6">The sequence shown here is derived from an EMBL/GenBank/DDBJ whole genome shotgun (WGS) entry which is preliminary data.</text>
</comment>
<evidence type="ECO:0000256" key="2">
    <source>
        <dbReference type="ARBA" id="ARBA00023125"/>
    </source>
</evidence>
<dbReference type="SUPFAM" id="SSF48498">
    <property type="entry name" value="Tetracyclin repressor-like, C-terminal domain"/>
    <property type="match status" value="1"/>
</dbReference>
<dbReference type="Proteomes" id="UP000315400">
    <property type="component" value="Unassembled WGS sequence"/>
</dbReference>
<dbReference type="AlphaFoldDB" id="A0A540VT71"/>
<dbReference type="PANTHER" id="PTHR47506:SF1">
    <property type="entry name" value="HTH-TYPE TRANSCRIPTIONAL REGULATOR YJDC"/>
    <property type="match status" value="1"/>
</dbReference>
<sequence length="201" mass="22252">MVSAQRRPRGETRRQILRLAARWLQQRGYHGFTFAQIADALEIRSSAVHYHFPAKDDLVAAVFARYRASFAWWSQQPVQVQASPATRLERFLDLEARSADNEQVSPLGVAGVEYASLPAAACSEAEAFRDDLVAWLATTLDAGREAGEFGFVGEPRDQARLVIAAAQGALQLARVHGVRDFHAVRRAMLGNLLTFRACKTS</sequence>
<dbReference type="GO" id="GO:0003677">
    <property type="term" value="F:DNA binding"/>
    <property type="evidence" value="ECO:0007669"/>
    <property type="project" value="UniProtKB-UniRule"/>
</dbReference>
<dbReference type="STRING" id="1260251.SPISAL_01730"/>
<feature type="domain" description="HTH tetR-type" evidence="5">
    <location>
        <begin position="10"/>
        <end position="70"/>
    </location>
</feature>
<evidence type="ECO:0000256" key="3">
    <source>
        <dbReference type="ARBA" id="ARBA00023163"/>
    </source>
</evidence>
<keyword evidence="2 4" id="KW-0238">DNA-binding</keyword>
<evidence type="ECO:0000313" key="7">
    <source>
        <dbReference type="Proteomes" id="UP000315400"/>
    </source>
</evidence>
<dbReference type="InterPro" id="IPR009057">
    <property type="entry name" value="Homeodomain-like_sf"/>
</dbReference>
<feature type="DNA-binding region" description="H-T-H motif" evidence="4">
    <location>
        <begin position="33"/>
        <end position="52"/>
    </location>
</feature>
<gene>
    <name evidence="6" type="ORF">FKY71_05845</name>
</gene>
<protein>
    <submittedName>
        <fullName evidence="6">TetR/AcrR family transcriptional regulator</fullName>
    </submittedName>
</protein>
<evidence type="ECO:0000259" key="5">
    <source>
        <dbReference type="PROSITE" id="PS50977"/>
    </source>
</evidence>
<accession>A0A540VT71</accession>
<dbReference type="EMBL" id="VIFK01000030">
    <property type="protein sequence ID" value="TQE99959.1"/>
    <property type="molecule type" value="Genomic_DNA"/>
</dbReference>
<evidence type="ECO:0000313" key="6">
    <source>
        <dbReference type="EMBL" id="TQE99959.1"/>
    </source>
</evidence>
<evidence type="ECO:0000256" key="4">
    <source>
        <dbReference type="PROSITE-ProRule" id="PRU00335"/>
    </source>
</evidence>
<dbReference type="PANTHER" id="PTHR47506">
    <property type="entry name" value="TRANSCRIPTIONAL REGULATORY PROTEIN"/>
    <property type="match status" value="1"/>
</dbReference>
<reference evidence="6 7" key="1">
    <citation type="submission" date="2019-06" db="EMBL/GenBank/DDBJ databases">
        <title>Metagenome assembled Genome of Spiribacter salinus SL48-SHIP from the microbial mat of Salt Lake 48 (Novosibirsk region, Russia).</title>
        <authorList>
            <person name="Shipova A."/>
            <person name="Rozanov A.S."/>
            <person name="Bryanskaya A.V."/>
            <person name="Peltek S.E."/>
        </authorList>
    </citation>
    <scope>NUCLEOTIDE SEQUENCE [LARGE SCALE GENOMIC DNA]</scope>
    <source>
        <strain evidence="6">SL48-SHIP-2</strain>
    </source>
</reference>
<dbReference type="SUPFAM" id="SSF46689">
    <property type="entry name" value="Homeodomain-like"/>
    <property type="match status" value="1"/>
</dbReference>
<name>A0A540VT71_9GAMM</name>
<dbReference type="InterPro" id="IPR001647">
    <property type="entry name" value="HTH_TetR"/>
</dbReference>
<evidence type="ECO:0000256" key="1">
    <source>
        <dbReference type="ARBA" id="ARBA00023015"/>
    </source>
</evidence>
<dbReference type="InterPro" id="IPR036271">
    <property type="entry name" value="Tet_transcr_reg_TetR-rel_C_sf"/>
</dbReference>
<dbReference type="Gene3D" id="1.10.357.10">
    <property type="entry name" value="Tetracycline Repressor, domain 2"/>
    <property type="match status" value="1"/>
</dbReference>
<keyword evidence="3" id="KW-0804">Transcription</keyword>
<dbReference type="PROSITE" id="PS50977">
    <property type="entry name" value="HTH_TETR_2"/>
    <property type="match status" value="1"/>
</dbReference>
<proteinExistence type="predicted"/>
<keyword evidence="1" id="KW-0805">Transcription regulation</keyword>